<gene>
    <name evidence="3" type="ORF">HF682_13110</name>
</gene>
<proteinExistence type="inferred from homology"/>
<dbReference type="AlphaFoldDB" id="A0A847SFS7"/>
<dbReference type="Pfam" id="PF13279">
    <property type="entry name" value="4HBT_2"/>
    <property type="match status" value="1"/>
</dbReference>
<evidence type="ECO:0000313" key="3">
    <source>
        <dbReference type="EMBL" id="NLR76099.1"/>
    </source>
</evidence>
<evidence type="ECO:0000256" key="2">
    <source>
        <dbReference type="ARBA" id="ARBA00022801"/>
    </source>
</evidence>
<dbReference type="Gene3D" id="3.10.129.10">
    <property type="entry name" value="Hotdog Thioesterase"/>
    <property type="match status" value="1"/>
</dbReference>
<dbReference type="InterPro" id="IPR029069">
    <property type="entry name" value="HotDog_dom_sf"/>
</dbReference>
<keyword evidence="2" id="KW-0378">Hydrolase</keyword>
<dbReference type="EMBL" id="JABAIM010000003">
    <property type="protein sequence ID" value="NLR76099.1"/>
    <property type="molecule type" value="Genomic_DNA"/>
</dbReference>
<sequence length="138" mass="15878">MTPLHETIWVDVPFHDIDTMDVVWHGHYIKYLEIARCALLRKLDYDYPQMKASGFAWPVVECNLKYVRPARYGQRLAVTATLLEYENRLKLSYEIHDEQGARLTKAVTTQVAVCLKTGEMQFVSPACLLERGKALCDS</sequence>
<dbReference type="PANTHER" id="PTHR31793">
    <property type="entry name" value="4-HYDROXYBENZOYL-COA THIOESTERASE FAMILY MEMBER"/>
    <property type="match status" value="1"/>
</dbReference>
<dbReference type="GO" id="GO:0047617">
    <property type="term" value="F:fatty acyl-CoA hydrolase activity"/>
    <property type="evidence" value="ECO:0007669"/>
    <property type="project" value="TreeGrafter"/>
</dbReference>
<dbReference type="Proteomes" id="UP000587991">
    <property type="component" value="Unassembled WGS sequence"/>
</dbReference>
<dbReference type="InterPro" id="IPR006684">
    <property type="entry name" value="YbgC/YbaW"/>
</dbReference>
<dbReference type="InterPro" id="IPR050563">
    <property type="entry name" value="4-hydroxybenzoyl-CoA_TE"/>
</dbReference>
<keyword evidence="4" id="KW-1185">Reference proteome</keyword>
<protein>
    <submittedName>
        <fullName evidence="3">Acyl-CoA thioesterase</fullName>
    </submittedName>
</protein>
<dbReference type="SUPFAM" id="SSF54637">
    <property type="entry name" value="Thioesterase/thiol ester dehydrase-isomerase"/>
    <property type="match status" value="1"/>
</dbReference>
<reference evidence="3 4" key="1">
    <citation type="submission" date="2020-04" db="EMBL/GenBank/DDBJ databases">
        <title>Draft genome of Leeia sp. IMCC25680.</title>
        <authorList>
            <person name="Song J."/>
            <person name="Cho J.-C."/>
        </authorList>
    </citation>
    <scope>NUCLEOTIDE SEQUENCE [LARGE SCALE GENOMIC DNA]</scope>
    <source>
        <strain evidence="3 4">IMCC25680</strain>
    </source>
</reference>
<evidence type="ECO:0000313" key="4">
    <source>
        <dbReference type="Proteomes" id="UP000587991"/>
    </source>
</evidence>
<dbReference type="RefSeq" id="WP_168877775.1">
    <property type="nucleotide sequence ID" value="NZ_JABAIM010000003.1"/>
</dbReference>
<comment type="similarity">
    <text evidence="1">Belongs to the 4-hydroxybenzoyl-CoA thioesterase family.</text>
</comment>
<dbReference type="NCBIfam" id="TIGR00051">
    <property type="entry name" value="YbgC/FadM family acyl-CoA thioesterase"/>
    <property type="match status" value="1"/>
</dbReference>
<dbReference type="CDD" id="cd00586">
    <property type="entry name" value="4HBT"/>
    <property type="match status" value="1"/>
</dbReference>
<organism evidence="3 4">
    <name type="scientific">Leeia aquatica</name>
    <dbReference type="NCBI Taxonomy" id="2725557"/>
    <lineage>
        <taxon>Bacteria</taxon>
        <taxon>Pseudomonadati</taxon>
        <taxon>Pseudomonadota</taxon>
        <taxon>Betaproteobacteria</taxon>
        <taxon>Neisseriales</taxon>
        <taxon>Leeiaceae</taxon>
        <taxon>Leeia</taxon>
    </lineage>
</organism>
<dbReference type="PANTHER" id="PTHR31793:SF27">
    <property type="entry name" value="NOVEL THIOESTERASE SUPERFAMILY DOMAIN AND SAPOSIN A-TYPE DOMAIN CONTAINING PROTEIN (0610012H03RIK)"/>
    <property type="match status" value="1"/>
</dbReference>
<accession>A0A847SFS7</accession>
<comment type="caution">
    <text evidence="3">The sequence shown here is derived from an EMBL/GenBank/DDBJ whole genome shotgun (WGS) entry which is preliminary data.</text>
</comment>
<evidence type="ECO:0000256" key="1">
    <source>
        <dbReference type="ARBA" id="ARBA00005953"/>
    </source>
</evidence>
<name>A0A847SFS7_9NEIS</name>
<dbReference type="PIRSF" id="PIRSF003230">
    <property type="entry name" value="YbgC"/>
    <property type="match status" value="1"/>
</dbReference>